<feature type="non-terminal residue" evidence="2">
    <location>
        <position position="1"/>
    </location>
</feature>
<evidence type="ECO:0000313" key="2">
    <source>
        <dbReference type="EMBL" id="JAG05894.1"/>
    </source>
</evidence>
<dbReference type="EMBL" id="GBHO01037710">
    <property type="protein sequence ID" value="JAG05894.1"/>
    <property type="molecule type" value="Transcribed_RNA"/>
</dbReference>
<keyword evidence="2" id="KW-0808">Transferase</keyword>
<reference evidence="2" key="2">
    <citation type="submission" date="2014-07" db="EMBL/GenBank/DDBJ databases">
        <authorList>
            <person name="Hull J."/>
        </authorList>
    </citation>
    <scope>NUCLEOTIDE SEQUENCE</scope>
</reference>
<dbReference type="AlphaFoldDB" id="A0A0A9WDM1"/>
<organism evidence="2">
    <name type="scientific">Lygus hesperus</name>
    <name type="common">Western plant bug</name>
    <dbReference type="NCBI Taxonomy" id="30085"/>
    <lineage>
        <taxon>Eukaryota</taxon>
        <taxon>Metazoa</taxon>
        <taxon>Ecdysozoa</taxon>
        <taxon>Arthropoda</taxon>
        <taxon>Hexapoda</taxon>
        <taxon>Insecta</taxon>
        <taxon>Pterygota</taxon>
        <taxon>Neoptera</taxon>
        <taxon>Paraneoptera</taxon>
        <taxon>Hemiptera</taxon>
        <taxon>Heteroptera</taxon>
        <taxon>Panheteroptera</taxon>
        <taxon>Cimicomorpha</taxon>
        <taxon>Miridae</taxon>
        <taxon>Mirini</taxon>
        <taxon>Lygus</taxon>
    </lineage>
</organism>
<keyword evidence="2" id="KW-0489">Methyltransferase</keyword>
<sequence length="100" mass="10688">LSSQARSSSVKMKTAFVLLLVAACACASEDVRPKRSLFAYPTFYSGAAYYGAPVVAPPLSPVVARASTVVGQPGFVPRYGYYGYPYGYWAGAAPTAYFLR</sequence>
<dbReference type="GO" id="GO:0032259">
    <property type="term" value="P:methylation"/>
    <property type="evidence" value="ECO:0007669"/>
    <property type="project" value="UniProtKB-KW"/>
</dbReference>
<name>A0A0A9WDM1_LYGHE</name>
<proteinExistence type="predicted"/>
<feature type="signal peptide" evidence="1">
    <location>
        <begin position="1"/>
        <end position="27"/>
    </location>
</feature>
<gene>
    <name evidence="2" type="primary">gcvT</name>
    <name evidence="2" type="ORF">CM83_35159</name>
</gene>
<accession>A0A0A9WDM1</accession>
<evidence type="ECO:0000256" key="1">
    <source>
        <dbReference type="SAM" id="SignalP"/>
    </source>
</evidence>
<feature type="chain" id="PRO_5002050582" evidence="1">
    <location>
        <begin position="28"/>
        <end position="100"/>
    </location>
</feature>
<dbReference type="GO" id="GO:0008168">
    <property type="term" value="F:methyltransferase activity"/>
    <property type="evidence" value="ECO:0007669"/>
    <property type="project" value="UniProtKB-KW"/>
</dbReference>
<protein>
    <submittedName>
        <fullName evidence="2">Aminomethyltransferase</fullName>
    </submittedName>
</protein>
<reference evidence="2" key="1">
    <citation type="journal article" date="2014" name="PLoS ONE">
        <title>Transcriptome-Based Identification of ABC Transporters in the Western Tarnished Plant Bug Lygus hesperus.</title>
        <authorList>
            <person name="Hull J.J."/>
            <person name="Chaney K."/>
            <person name="Geib S.M."/>
            <person name="Fabrick J.A."/>
            <person name="Brent C.S."/>
            <person name="Walsh D."/>
            <person name="Lavine L.C."/>
        </authorList>
    </citation>
    <scope>NUCLEOTIDE SEQUENCE</scope>
</reference>
<keyword evidence="1" id="KW-0732">Signal</keyword>